<gene>
    <name evidence="2" type="ORF">HMI49_10330</name>
</gene>
<comment type="caution">
    <text evidence="2">The sequence shown here is derived from an EMBL/GenBank/DDBJ whole genome shotgun (WGS) entry which is preliminary data.</text>
</comment>
<dbReference type="PRINTS" id="PR00081">
    <property type="entry name" value="GDHRDH"/>
</dbReference>
<dbReference type="OrthoDB" id="5354363at2"/>
<reference evidence="2 3" key="1">
    <citation type="submission" date="2020-05" db="EMBL/GenBank/DDBJ databases">
        <authorList>
            <person name="Whitworth D."/>
        </authorList>
    </citation>
    <scope>NUCLEOTIDE SEQUENCE [LARGE SCALE GENOMIC DNA]</scope>
    <source>
        <strain evidence="2 3">AB043B</strain>
    </source>
</reference>
<dbReference type="InterPro" id="IPR002347">
    <property type="entry name" value="SDR_fam"/>
</dbReference>
<dbReference type="Gene3D" id="3.40.50.720">
    <property type="entry name" value="NAD(P)-binding Rossmann-like Domain"/>
    <property type="match status" value="1"/>
</dbReference>
<dbReference type="SUPFAM" id="SSF51735">
    <property type="entry name" value="NAD(P)-binding Rossmann-fold domains"/>
    <property type="match status" value="1"/>
</dbReference>
<dbReference type="InterPro" id="IPR050259">
    <property type="entry name" value="SDR"/>
</dbReference>
<evidence type="ECO:0000256" key="1">
    <source>
        <dbReference type="ARBA" id="ARBA00006484"/>
    </source>
</evidence>
<comment type="similarity">
    <text evidence="1">Belongs to the short-chain dehydrogenases/reductases (SDR) family.</text>
</comment>
<dbReference type="Proteomes" id="UP000563426">
    <property type="component" value="Unassembled WGS sequence"/>
</dbReference>
<protein>
    <submittedName>
        <fullName evidence="2">SDR family oxidoreductase</fullName>
    </submittedName>
</protein>
<dbReference type="Pfam" id="PF13561">
    <property type="entry name" value="adh_short_C2"/>
    <property type="match status" value="1"/>
</dbReference>
<organism evidence="2 3">
    <name type="scientific">Corallococcus exercitus</name>
    <dbReference type="NCBI Taxonomy" id="2316736"/>
    <lineage>
        <taxon>Bacteria</taxon>
        <taxon>Pseudomonadati</taxon>
        <taxon>Myxococcota</taxon>
        <taxon>Myxococcia</taxon>
        <taxon>Myxococcales</taxon>
        <taxon>Cystobacterineae</taxon>
        <taxon>Myxococcaceae</taxon>
        <taxon>Corallococcus</taxon>
    </lineage>
</organism>
<proteinExistence type="inferred from homology"/>
<accession>A0A3A8IA04</accession>
<dbReference type="AlphaFoldDB" id="A0A3A8IA04"/>
<dbReference type="PANTHER" id="PTHR42879">
    <property type="entry name" value="3-OXOACYL-(ACYL-CARRIER-PROTEIN) REDUCTASE"/>
    <property type="match status" value="1"/>
</dbReference>
<dbReference type="EMBL" id="JABFJV010000042">
    <property type="protein sequence ID" value="NOK33594.1"/>
    <property type="molecule type" value="Genomic_DNA"/>
</dbReference>
<sequence>MVLLEAMTTPPVALITGGSRGVGRAVSLRLARAGYDIVSTYRRDAEAAASLAKEVEALGRRCRTVVADQLEPATLHGVFDVIQQEFGGLDVFVANAASTVFTPLMQTKLHQMDKTFNVTVKSFLLGAQRSVPLMEGRKGRIVAVSGMDSRMPLPFHGLLGAMKGAMEIMVKYLAAELTGTGIRVNAVNPGYIDTDSSRFYMGDAWDALEAKVQEQVPAGHVAHVDEIARPIEWLCSEGSAYVNGQTLVVDGGLEINYAMNFAANMTPPASR</sequence>
<evidence type="ECO:0000313" key="3">
    <source>
        <dbReference type="Proteomes" id="UP000563426"/>
    </source>
</evidence>
<dbReference type="FunFam" id="3.40.50.720:FF:000084">
    <property type="entry name" value="Short-chain dehydrogenase reductase"/>
    <property type="match status" value="1"/>
</dbReference>
<keyword evidence="3" id="KW-1185">Reference proteome</keyword>
<dbReference type="InterPro" id="IPR036291">
    <property type="entry name" value="NAD(P)-bd_dom_sf"/>
</dbReference>
<evidence type="ECO:0000313" key="2">
    <source>
        <dbReference type="EMBL" id="NOK33594.1"/>
    </source>
</evidence>
<name>A0A3A8IA04_9BACT</name>